<evidence type="ECO:0000256" key="1">
    <source>
        <dbReference type="SAM" id="SignalP"/>
    </source>
</evidence>
<keyword evidence="3" id="KW-1185">Reference proteome</keyword>
<accession>A0AAV1FUY4</accession>
<name>A0AAV1FUY4_XYRNO</name>
<proteinExistence type="predicted"/>
<feature type="signal peptide" evidence="1">
    <location>
        <begin position="1"/>
        <end position="31"/>
    </location>
</feature>
<organism evidence="2 3">
    <name type="scientific">Xyrichtys novacula</name>
    <name type="common">Pearly razorfish</name>
    <name type="synonym">Hemipteronotus novacula</name>
    <dbReference type="NCBI Taxonomy" id="13765"/>
    <lineage>
        <taxon>Eukaryota</taxon>
        <taxon>Metazoa</taxon>
        <taxon>Chordata</taxon>
        <taxon>Craniata</taxon>
        <taxon>Vertebrata</taxon>
        <taxon>Euteleostomi</taxon>
        <taxon>Actinopterygii</taxon>
        <taxon>Neopterygii</taxon>
        <taxon>Teleostei</taxon>
        <taxon>Neoteleostei</taxon>
        <taxon>Acanthomorphata</taxon>
        <taxon>Eupercaria</taxon>
        <taxon>Labriformes</taxon>
        <taxon>Labridae</taxon>
        <taxon>Xyrichtys</taxon>
    </lineage>
</organism>
<feature type="non-terminal residue" evidence="2">
    <location>
        <position position="350"/>
    </location>
</feature>
<dbReference type="Proteomes" id="UP001178508">
    <property type="component" value="Chromosome 9"/>
</dbReference>
<evidence type="ECO:0000313" key="3">
    <source>
        <dbReference type="Proteomes" id="UP001178508"/>
    </source>
</evidence>
<keyword evidence="1" id="KW-0732">Signal</keyword>
<dbReference type="EMBL" id="OY660872">
    <property type="protein sequence ID" value="CAJ1064781.1"/>
    <property type="molecule type" value="Genomic_DNA"/>
</dbReference>
<evidence type="ECO:0000313" key="2">
    <source>
        <dbReference type="EMBL" id="CAJ1064781.1"/>
    </source>
</evidence>
<dbReference type="AlphaFoldDB" id="A0AAV1FUY4"/>
<feature type="chain" id="PRO_5043920208" evidence="1">
    <location>
        <begin position="32"/>
        <end position="350"/>
    </location>
</feature>
<reference evidence="2" key="1">
    <citation type="submission" date="2023-08" db="EMBL/GenBank/DDBJ databases">
        <authorList>
            <person name="Alioto T."/>
            <person name="Alioto T."/>
            <person name="Gomez Garrido J."/>
        </authorList>
    </citation>
    <scope>NUCLEOTIDE SEQUENCE</scope>
</reference>
<gene>
    <name evidence="2" type="ORF">XNOV1_A025802</name>
</gene>
<sequence>MAPGCSAGRLPLCSVFTVCFVIYLSCQEVSALIVSDRQTPLEIGGYFDRFTYDKLISSPPCLEEIPAFLRRPPLHLVPPETTQEKTWEMGGLRVRLKSHLRSLRLSDHCRDLHLLDVRMRTRGRWIQPVFLDIGGFDSVSCSLAPDQLLLHPSSWRVPTGRRAANPKKEELLQLITGQLVERGLLPLEDAGKANVAPPQTVPPVTAALSDPPVLLGMSAEELRLTLRVKEMEVQAMHLRCLARCGLACAISCRLRGSTSSSGMIWQEVFPSSPEVMDDPAADVCVCPAEPDMPPVFPSCVVTRAQAHKFEEVTDLSDSFLRVPDSTVPSPENESVPVSVDVQLEGNLCLS</sequence>
<protein>
    <submittedName>
        <fullName evidence="2">Uncharacterized protein</fullName>
    </submittedName>
</protein>